<evidence type="ECO:0008006" key="3">
    <source>
        <dbReference type="Google" id="ProtNLM"/>
    </source>
</evidence>
<accession>A0A1Y1QIB8</accession>
<gene>
    <name evidence="1" type="ORF">BWK73_31845</name>
</gene>
<name>A0A1Y1QIB8_9GAMM</name>
<dbReference type="EMBL" id="MTEJ01000261">
    <property type="protein sequence ID" value="OQX06062.1"/>
    <property type="molecule type" value="Genomic_DNA"/>
</dbReference>
<comment type="caution">
    <text evidence="1">The sequence shown here is derived from an EMBL/GenBank/DDBJ whole genome shotgun (WGS) entry which is preliminary data.</text>
</comment>
<reference evidence="1 2" key="1">
    <citation type="submission" date="2017-01" db="EMBL/GenBank/DDBJ databases">
        <title>Novel large sulfur bacteria in the metagenomes of groundwater-fed chemosynthetic microbial mats in the Lake Huron basin.</title>
        <authorList>
            <person name="Sharrar A.M."/>
            <person name="Flood B.E."/>
            <person name="Bailey J.V."/>
            <person name="Jones D.S."/>
            <person name="Biddanda B."/>
            <person name="Ruberg S.A."/>
            <person name="Marcus D.N."/>
            <person name="Dick G.J."/>
        </authorList>
    </citation>
    <scope>NUCLEOTIDE SEQUENCE [LARGE SCALE GENOMIC DNA]</scope>
    <source>
        <strain evidence="1">A8</strain>
    </source>
</reference>
<dbReference type="AlphaFoldDB" id="A0A1Y1QIB8"/>
<sequence>MDFNFNTEKLKAAISDRIGIDKSILFNNGLTFSEILEKSEKVTNSVDLLEAIAGAMCECGLDDLLELPVFTLDHQIDDIINSIEHQLSEMDVTK</sequence>
<organism evidence="1 2">
    <name type="scientific">Thiothrix lacustris</name>
    <dbReference type="NCBI Taxonomy" id="525917"/>
    <lineage>
        <taxon>Bacteria</taxon>
        <taxon>Pseudomonadati</taxon>
        <taxon>Pseudomonadota</taxon>
        <taxon>Gammaproteobacteria</taxon>
        <taxon>Thiotrichales</taxon>
        <taxon>Thiotrichaceae</taxon>
        <taxon>Thiothrix</taxon>
    </lineage>
</organism>
<protein>
    <recommendedName>
        <fullName evidence="3">Carrier domain-containing protein</fullName>
    </recommendedName>
</protein>
<proteinExistence type="predicted"/>
<evidence type="ECO:0000313" key="1">
    <source>
        <dbReference type="EMBL" id="OQX06062.1"/>
    </source>
</evidence>
<dbReference type="Proteomes" id="UP000192491">
    <property type="component" value="Unassembled WGS sequence"/>
</dbReference>
<evidence type="ECO:0000313" key="2">
    <source>
        <dbReference type="Proteomes" id="UP000192491"/>
    </source>
</evidence>